<name>A0A5J4KQB4_9CHLR</name>
<organism evidence="1 2">
    <name type="scientific">Dictyobacter vulcani</name>
    <dbReference type="NCBI Taxonomy" id="2607529"/>
    <lineage>
        <taxon>Bacteria</taxon>
        <taxon>Bacillati</taxon>
        <taxon>Chloroflexota</taxon>
        <taxon>Ktedonobacteria</taxon>
        <taxon>Ktedonobacterales</taxon>
        <taxon>Dictyobacteraceae</taxon>
        <taxon>Dictyobacter</taxon>
    </lineage>
</organism>
<dbReference type="AlphaFoldDB" id="A0A5J4KQB4"/>
<proteinExistence type="predicted"/>
<dbReference type="Proteomes" id="UP000326912">
    <property type="component" value="Unassembled WGS sequence"/>
</dbReference>
<sequence>MLTALQYGFSCYTCNRIAPIGSYLNLRTRVIRQLTAPATLPPDGYWARIDPSPTQSIANIARTINKALGTAYSAENFQRHKDVPDEKP</sequence>
<evidence type="ECO:0000313" key="2">
    <source>
        <dbReference type="Proteomes" id="UP000326912"/>
    </source>
</evidence>
<reference evidence="1 2" key="1">
    <citation type="submission" date="2019-10" db="EMBL/GenBank/DDBJ databases">
        <title>Dictyobacter vulcani sp. nov., within the class Ktedonobacteria, isolated from soil of volcanic Mt. Zao.</title>
        <authorList>
            <person name="Zheng Y."/>
            <person name="Wang C.M."/>
            <person name="Sakai Y."/>
            <person name="Abe K."/>
            <person name="Yokota A."/>
            <person name="Yabe S."/>
        </authorList>
    </citation>
    <scope>NUCLEOTIDE SEQUENCE [LARGE SCALE GENOMIC DNA]</scope>
    <source>
        <strain evidence="1 2">W12</strain>
    </source>
</reference>
<protein>
    <submittedName>
        <fullName evidence="1">Uncharacterized protein</fullName>
    </submittedName>
</protein>
<dbReference type="EMBL" id="BKZW01000001">
    <property type="protein sequence ID" value="GER88627.1"/>
    <property type="molecule type" value="Genomic_DNA"/>
</dbReference>
<dbReference type="RefSeq" id="WP_151756506.1">
    <property type="nucleotide sequence ID" value="NZ_BKZW01000001.1"/>
</dbReference>
<comment type="caution">
    <text evidence="1">The sequence shown here is derived from an EMBL/GenBank/DDBJ whole genome shotgun (WGS) entry which is preliminary data.</text>
</comment>
<keyword evidence="2" id="KW-1185">Reference proteome</keyword>
<gene>
    <name evidence="1" type="ORF">KDW_27890</name>
</gene>
<accession>A0A5J4KQB4</accession>
<evidence type="ECO:0000313" key="1">
    <source>
        <dbReference type="EMBL" id="GER88627.1"/>
    </source>
</evidence>